<dbReference type="OrthoDB" id="6630580at2"/>
<dbReference type="EMBL" id="JRUQ01000076">
    <property type="protein sequence ID" value="KGT87221.1"/>
    <property type="molecule type" value="Genomic_DNA"/>
</dbReference>
<proteinExistence type="predicted"/>
<comment type="caution">
    <text evidence="1">The sequence shown here is derived from an EMBL/GenBank/DDBJ whole genome shotgun (WGS) entry which is preliminary data.</text>
</comment>
<protein>
    <recommendedName>
        <fullName evidence="3">PerC family transcriptional regulator</fullName>
    </recommendedName>
</protein>
<evidence type="ECO:0000313" key="2">
    <source>
        <dbReference type="Proteomes" id="UP000030351"/>
    </source>
</evidence>
<accession>A0A0A3YPE0</accession>
<gene>
    <name evidence="1" type="ORF">NG99_23645</name>
</gene>
<dbReference type="RefSeq" id="WP_034898463.1">
    <property type="nucleotide sequence ID" value="NZ_JRUQ01000076.1"/>
</dbReference>
<dbReference type="eggNOG" id="ENOG5031M67">
    <property type="taxonomic scope" value="Bacteria"/>
</dbReference>
<dbReference type="AlphaFoldDB" id="A0A0A3YPE0"/>
<dbReference type="Proteomes" id="UP000030351">
    <property type="component" value="Unassembled WGS sequence"/>
</dbReference>
<sequence>MNIREMAIEYIRQNPGCTSAQIASGADIPRRLIQPLMTELQTQEVVIRYARQGHPFFYRLPLESDRILLGAQYEAHRAKAVELESRGYWRRAAREWLLAMDSTRNEEARDKATDRREYCIRLGCVGISSEVSTINSVSVPAIDLWRD</sequence>
<dbReference type="STRING" id="371042.NG99_23645"/>
<keyword evidence="2" id="KW-1185">Reference proteome</keyword>
<reference evidence="1 2" key="1">
    <citation type="submission" date="2014-10" db="EMBL/GenBank/DDBJ databases">
        <title>Genome sequence of Erwinia typographi M043b.</title>
        <authorList>
            <person name="Chan K.-G."/>
            <person name="Tan W.-S."/>
        </authorList>
    </citation>
    <scope>NUCLEOTIDE SEQUENCE [LARGE SCALE GENOMIC DNA]</scope>
    <source>
        <strain evidence="1 2">M043b</strain>
    </source>
</reference>
<evidence type="ECO:0008006" key="3">
    <source>
        <dbReference type="Google" id="ProtNLM"/>
    </source>
</evidence>
<evidence type="ECO:0000313" key="1">
    <source>
        <dbReference type="EMBL" id="KGT87221.1"/>
    </source>
</evidence>
<dbReference type="InterPro" id="IPR024684">
    <property type="entry name" value="Tscrpt_act_PerC/SfV_Orf40"/>
</dbReference>
<dbReference type="Pfam" id="PF06069">
    <property type="entry name" value="PerC"/>
    <property type="match status" value="1"/>
</dbReference>
<organism evidence="1 2">
    <name type="scientific">Erwinia typographi</name>
    <dbReference type="NCBI Taxonomy" id="371042"/>
    <lineage>
        <taxon>Bacteria</taxon>
        <taxon>Pseudomonadati</taxon>
        <taxon>Pseudomonadota</taxon>
        <taxon>Gammaproteobacteria</taxon>
        <taxon>Enterobacterales</taxon>
        <taxon>Erwiniaceae</taxon>
        <taxon>Erwinia</taxon>
    </lineage>
</organism>
<name>A0A0A3YPE0_9GAMM</name>